<dbReference type="PROSITE" id="PS51498">
    <property type="entry name" value="MABP"/>
    <property type="match status" value="1"/>
</dbReference>
<dbReference type="PROSITE" id="PS50003">
    <property type="entry name" value="PH_DOMAIN"/>
    <property type="match status" value="1"/>
</dbReference>
<evidence type="ECO:0000259" key="2">
    <source>
        <dbReference type="PROSITE" id="PS50003"/>
    </source>
</evidence>
<organism evidence="5 6">
    <name type="scientific">Cyclostephanos tholiformis</name>
    <dbReference type="NCBI Taxonomy" id="382380"/>
    <lineage>
        <taxon>Eukaryota</taxon>
        <taxon>Sar</taxon>
        <taxon>Stramenopiles</taxon>
        <taxon>Ochrophyta</taxon>
        <taxon>Bacillariophyta</taxon>
        <taxon>Coscinodiscophyceae</taxon>
        <taxon>Thalassiosirophycidae</taxon>
        <taxon>Stephanodiscales</taxon>
        <taxon>Stephanodiscaceae</taxon>
        <taxon>Cyclostephanos</taxon>
    </lineage>
</organism>
<dbReference type="SUPFAM" id="SSF48425">
    <property type="entry name" value="Sec7 domain"/>
    <property type="match status" value="1"/>
</dbReference>
<dbReference type="PANTHER" id="PTHR10663">
    <property type="entry name" value="GUANYL-NUCLEOTIDE EXCHANGE FACTOR"/>
    <property type="match status" value="1"/>
</dbReference>
<dbReference type="SMART" id="SM00233">
    <property type="entry name" value="PH"/>
    <property type="match status" value="1"/>
</dbReference>
<feature type="compositionally biased region" description="Polar residues" evidence="1">
    <location>
        <begin position="204"/>
        <end position="232"/>
    </location>
</feature>
<comment type="caution">
    <text evidence="5">The sequence shown here is derived from an EMBL/GenBank/DDBJ whole genome shotgun (WGS) entry which is preliminary data.</text>
</comment>
<dbReference type="InterPro" id="IPR023394">
    <property type="entry name" value="Sec7_C_sf"/>
</dbReference>
<protein>
    <submittedName>
        <fullName evidence="5">Uncharacterized protein</fullName>
    </submittedName>
</protein>
<evidence type="ECO:0000256" key="1">
    <source>
        <dbReference type="SAM" id="MobiDB-lite"/>
    </source>
</evidence>
<dbReference type="Pfam" id="PF01369">
    <property type="entry name" value="Sec7"/>
    <property type="match status" value="1"/>
</dbReference>
<sequence length="1928" mass="213430">MPSMGVSCGEGCDRSAAAADDQGLEHANRIIRSILHQITEGDAPSGNFENDDKVHILVGGNISTYARQGSGMRSLLLSSHSNASDSKKNQSDDGNDVTSMTEGSDYSTGLGFPPRSLSSSSQKNDVSDASNPFLCAGANVPSYSIGACLLGAIPLANLCSWSLQSSSSNGRREGGNSGMNYSNSDQLFSLELEDSTTRDDEQKSSIYDQSNINRRSDNASDNNPTPRLNNGGNARFFAMNTPCDDQGFPMGNGFDGDDQLSNIDRMDTCTISWNNKICTFNPNDFFGEMPSDGMKKEASIENGPASRLPTHECASSGDSGGSKIGRRRHLTMFGSEYARILSISNPVFPSPTEPTSTSKMKRSTSSVSNKIMARFSSSVSVAQSFASSAKEGMDRGSELLSLDECPNSVATAAITDVIITSACDIPPKGYYRAFQLGEESVKNTGTGRTSQRLFFNVKKEPSWERAAQRPCVTAFCVIYPDRNEFVPPGFSVVRHYQPGGSRKKEESSSNNNSELGSSVSPAANINPSSSGERIYICYRRSREGNPVTGVTCLRPAKGDLIPEGYTVLERTPRNFVADLAARVEQPLLLAYRQRLENLECLRPLPLVLSVLRSKTKELNAYYCTGGTVVQSDVGRYHIMDRSTHTLMSTSSAKNRLNLIQSSREESEIAVPSWVGSASAHPPSQINVDQNLRHADSSFQVPGQKVDPIETSRVHQTTRHSGYSISSRSQQSNPSYLSPPNIMSFGHSDDTLQAALETMHFIPVVECAQIEDAACSDLQSRMTAITPILTACYISHGASSLVAIEGLTSMLNETNFFANDFTEDDCNTDGSFEASARLTILDLTIQAVCDVATCSARETYFRACVDFVSDAVRYAGGKLNDRTVGFVLRFYLFVFYFGASIPTQSWPFNKEGLPSAVAIRDDFLLSDAEQNINFGAPQAAAIALKELVSIMLSRVGTGLDTAKHGSIEFTREDAVSPQHFHNNLSNPVERAVVTVDVVTYTQLAMYQIYRSGGSELLWHDLMNSIGEGIFGKGSTSYRGAIHSNIISFSILATIVKICSGKVKMISQTDPVPRDVASKLLGFELLLHFIRMWHVAVSAEDVMRYHHAEEANLALVARQNFNPMTYAIRRLVVPTLLSNTSSSIENCQVYRRILRIITQLWCNPYYRCQMKIELAVLIEHFVLKLLLLEPQVHIGSASGNDGVTLSEGMPSLIRQQLDVLEELKLWFSSNTKDALDLYISYENDGMLHGMLPPSYCRIMNKMCEALCTLAEKCGTIISEHGRFASINGGTGSSRRPALFPRENSALNNRESAQTMRQKSFDAITAIAKSMMDCASISSHKGWTAESGLVDPNDDNLFSENDSFDGLGLSPRLIPVLSFESENIIDYWRTSIEKRKAPLLSLTLTSSSEIETPTSFRIMHSMSQDSSKQASLHEQEIFDVAFELIATKGLKKGIDFLIASRILTSSPRQISTFLRIHLSSIDSGLLGDYLGEGGIDGADADFFNLVRFNFARATSFVGMNIEQALRHYLTNCGFRLPGEAQKIDRIISTFSQCYWEDNAGDLQKCPFQNQDTVFLVSFAIIMLNTDLHKTQVSKGKFPKRMTKNEFMNNLRGVDDGVDKFRDYIYSIYDSIESMPIVISTSPTLIKRSKQNDTHYSLPSKDPTNLSSSIHNWVRSVEPAQELLRTFAVQHDKFQSLDDQLLQDVARQMFSANWHHIHGAINATIDNAHLDLAGLDCCMDAIEHSLRAASYLGMAVERSAFNKLLCRVTRFRDLNERNKEVDGETKINAMKQVASRIRNGDILLNDTSRCYVREGDLVKHHQLAARTSTYRFFLFSDVLVYTHVSKEGDYKVHEELPLHLMKIDDSESQGYYTKQNSFHIHHPNKSFLVTCADKTEKKQWMEDINTSIRREVKRKAAIEKSRIEAARRAASR</sequence>
<gene>
    <name evidence="5" type="ORF">ACHAXA_011093</name>
</gene>
<proteinExistence type="predicted"/>
<feature type="compositionally biased region" description="Polar residues" evidence="1">
    <location>
        <begin position="1302"/>
        <end position="1312"/>
    </location>
</feature>
<dbReference type="Gene3D" id="1.10.220.20">
    <property type="match status" value="1"/>
</dbReference>
<feature type="region of interest" description="Disordered" evidence="1">
    <location>
        <begin position="698"/>
        <end position="738"/>
    </location>
</feature>
<feature type="region of interest" description="Disordered" evidence="1">
    <location>
        <begin position="293"/>
        <end position="325"/>
    </location>
</feature>
<feature type="domain" description="SEC7" evidence="3">
    <location>
        <begin position="1448"/>
        <end position="1631"/>
    </location>
</feature>
<dbReference type="InterPro" id="IPR000904">
    <property type="entry name" value="Sec7_dom"/>
</dbReference>
<dbReference type="InterPro" id="IPR011993">
    <property type="entry name" value="PH-like_dom_sf"/>
</dbReference>
<evidence type="ECO:0000313" key="6">
    <source>
        <dbReference type="Proteomes" id="UP001530377"/>
    </source>
</evidence>
<dbReference type="InterPro" id="IPR023341">
    <property type="entry name" value="MABP"/>
</dbReference>
<feature type="region of interest" description="Disordered" evidence="1">
    <location>
        <begin position="496"/>
        <end position="526"/>
    </location>
</feature>
<dbReference type="Pfam" id="PF00169">
    <property type="entry name" value="PH"/>
    <property type="match status" value="1"/>
</dbReference>
<keyword evidence="6" id="KW-1185">Reference proteome</keyword>
<reference evidence="5 6" key="1">
    <citation type="submission" date="2024-10" db="EMBL/GenBank/DDBJ databases">
        <title>Updated reference genomes for cyclostephanoid diatoms.</title>
        <authorList>
            <person name="Roberts W.R."/>
            <person name="Alverson A.J."/>
        </authorList>
    </citation>
    <scope>NUCLEOTIDE SEQUENCE [LARGE SCALE GENOMIC DNA]</scope>
    <source>
        <strain evidence="5 6">AJA228-03</strain>
    </source>
</reference>
<dbReference type="PROSITE" id="PS50190">
    <property type="entry name" value="SEC7"/>
    <property type="match status" value="1"/>
</dbReference>
<accession>A0ABD3SFT6</accession>
<feature type="region of interest" description="Disordered" evidence="1">
    <location>
        <begin position="1291"/>
        <end position="1312"/>
    </location>
</feature>
<dbReference type="EMBL" id="JALLPB020000042">
    <property type="protein sequence ID" value="KAL3823248.1"/>
    <property type="molecule type" value="Genomic_DNA"/>
</dbReference>
<dbReference type="GO" id="GO:0005737">
    <property type="term" value="C:cytoplasm"/>
    <property type="evidence" value="ECO:0007669"/>
    <property type="project" value="UniProtKB-ARBA"/>
</dbReference>
<feature type="region of interest" description="Disordered" evidence="1">
    <location>
        <begin position="79"/>
        <end position="124"/>
    </location>
</feature>
<evidence type="ECO:0000259" key="3">
    <source>
        <dbReference type="PROSITE" id="PS50190"/>
    </source>
</evidence>
<feature type="domain" description="MABP" evidence="4">
    <location>
        <begin position="411"/>
        <end position="595"/>
    </location>
</feature>
<dbReference type="Gene3D" id="1.10.1000.11">
    <property type="entry name" value="Arf Nucleotide-binding Site Opener,domain 2"/>
    <property type="match status" value="1"/>
</dbReference>
<dbReference type="Gene3D" id="2.30.29.30">
    <property type="entry name" value="Pleckstrin-homology domain (PH domain)/Phosphotyrosine-binding domain (PTB)"/>
    <property type="match status" value="1"/>
</dbReference>
<dbReference type="InterPro" id="IPR001849">
    <property type="entry name" value="PH_domain"/>
</dbReference>
<evidence type="ECO:0000313" key="5">
    <source>
        <dbReference type="EMBL" id="KAL3823248.1"/>
    </source>
</evidence>
<feature type="compositionally biased region" description="Polar residues" evidence="1">
    <location>
        <begin position="96"/>
        <end position="107"/>
    </location>
</feature>
<name>A0ABD3SFT6_9STRA</name>
<dbReference type="Proteomes" id="UP001530377">
    <property type="component" value="Unassembled WGS sequence"/>
</dbReference>
<feature type="compositionally biased region" description="Low complexity" evidence="1">
    <location>
        <begin position="508"/>
        <end position="520"/>
    </location>
</feature>
<dbReference type="InterPro" id="IPR035999">
    <property type="entry name" value="Sec7_dom_sf"/>
</dbReference>
<feature type="region of interest" description="Disordered" evidence="1">
    <location>
        <begin position="164"/>
        <end position="183"/>
    </location>
</feature>
<feature type="compositionally biased region" description="Low complexity" evidence="1">
    <location>
        <begin position="720"/>
        <end position="737"/>
    </location>
</feature>
<dbReference type="SUPFAM" id="SSF50729">
    <property type="entry name" value="PH domain-like"/>
    <property type="match status" value="1"/>
</dbReference>
<feature type="region of interest" description="Disordered" evidence="1">
    <location>
        <begin position="194"/>
        <end position="233"/>
    </location>
</feature>
<evidence type="ECO:0000259" key="4">
    <source>
        <dbReference type="PROSITE" id="PS51498"/>
    </source>
</evidence>
<dbReference type="SMART" id="SM00222">
    <property type="entry name" value="Sec7"/>
    <property type="match status" value="1"/>
</dbReference>
<feature type="domain" description="PH" evidence="2">
    <location>
        <begin position="1806"/>
        <end position="1905"/>
    </location>
</feature>
<dbReference type="Gene3D" id="2.100.10.50">
    <property type="match status" value="1"/>
</dbReference>
<dbReference type="CDD" id="cd00171">
    <property type="entry name" value="Sec7"/>
    <property type="match status" value="1"/>
</dbReference>